<evidence type="ECO:0000313" key="2">
    <source>
        <dbReference type="Proteomes" id="UP000005699"/>
    </source>
</evidence>
<dbReference type="HOGENOM" id="CLU_3297146_0_0_9"/>
<protein>
    <submittedName>
        <fullName evidence="1">Uncharacterized protein</fullName>
    </submittedName>
</protein>
<comment type="caution">
    <text evidence="1">The sequence shown here is derived from an EMBL/GenBank/DDBJ whole genome shotgun (WGS) entry which is preliminary data.</text>
</comment>
<reference evidence="1 2" key="1">
    <citation type="submission" date="2010-12" db="EMBL/GenBank/DDBJ databases">
        <authorList>
            <person name="Muzny D."/>
            <person name="Qin X."/>
            <person name="Deng J."/>
            <person name="Jiang H."/>
            <person name="Liu Y."/>
            <person name="Qu J."/>
            <person name="Song X.-Z."/>
            <person name="Zhang L."/>
            <person name="Thornton R."/>
            <person name="Coyle M."/>
            <person name="Francisco L."/>
            <person name="Jackson L."/>
            <person name="Javaid M."/>
            <person name="Korchina V."/>
            <person name="Kovar C."/>
            <person name="Mata R."/>
            <person name="Mathew T."/>
            <person name="Ngo R."/>
            <person name="Nguyen L."/>
            <person name="Nguyen N."/>
            <person name="Okwuonu G."/>
            <person name="Ongeri F."/>
            <person name="Pham C."/>
            <person name="Simmons D."/>
            <person name="Wilczek-Boney K."/>
            <person name="Hale W."/>
            <person name="Jakkamsetti A."/>
            <person name="Pham P."/>
            <person name="Ruth R."/>
            <person name="San Lucas F."/>
            <person name="Warren J."/>
            <person name="Zhang J."/>
            <person name="Zhao Z."/>
            <person name="Zhou C."/>
            <person name="Zhu D."/>
            <person name="Lee S."/>
            <person name="Bess C."/>
            <person name="Blankenburg K."/>
            <person name="Forbes L."/>
            <person name="Fu Q."/>
            <person name="Gubbala S."/>
            <person name="Hirani K."/>
            <person name="Jayaseelan J.C."/>
            <person name="Lara F."/>
            <person name="Munidasa M."/>
            <person name="Palculict T."/>
            <person name="Patil S."/>
            <person name="Pu L.-L."/>
            <person name="Saada N."/>
            <person name="Tang L."/>
            <person name="Weissenberger G."/>
            <person name="Zhu Y."/>
            <person name="Hemphill L."/>
            <person name="Shang Y."/>
            <person name="Youmans B."/>
            <person name="Ayvaz T."/>
            <person name="Ross M."/>
            <person name="Santibanez J."/>
            <person name="Aqrawi P."/>
            <person name="Gross S."/>
            <person name="Joshi V."/>
            <person name="Fowler G."/>
            <person name="Nazareth L."/>
            <person name="Reid J."/>
            <person name="Worley K."/>
            <person name="Petrosino J."/>
            <person name="Highlander S."/>
            <person name="Gibbs R."/>
        </authorList>
    </citation>
    <scope>NUCLEOTIDE SEQUENCE [LARGE SCALE GENOMIC DNA]</scope>
    <source>
        <strain evidence="1 2">ATCC 9812</strain>
    </source>
</reference>
<dbReference type="AlphaFoldDB" id="E8JQR4"/>
<dbReference type="Proteomes" id="UP000005699">
    <property type="component" value="Unassembled WGS sequence"/>
</dbReference>
<organism evidence="1 2">
    <name type="scientific">Streptococcus equinus ATCC 9812</name>
    <dbReference type="NCBI Taxonomy" id="525379"/>
    <lineage>
        <taxon>Bacteria</taxon>
        <taxon>Bacillati</taxon>
        <taxon>Bacillota</taxon>
        <taxon>Bacilli</taxon>
        <taxon>Lactobacillales</taxon>
        <taxon>Streptococcaceae</taxon>
        <taxon>Streptococcus</taxon>
    </lineage>
</organism>
<dbReference type="EMBL" id="AEVB01000036">
    <property type="protein sequence ID" value="EFW88476.1"/>
    <property type="molecule type" value="Genomic_DNA"/>
</dbReference>
<name>E8JQR4_STREI</name>
<evidence type="ECO:0000313" key="1">
    <source>
        <dbReference type="EMBL" id="EFW88476.1"/>
    </source>
</evidence>
<accession>E8JQR4</accession>
<proteinExistence type="predicted"/>
<gene>
    <name evidence="1" type="ORF">HMPREF0819_1334</name>
</gene>
<sequence>MGPKTYFSKKSIKKIYFFLENVLIFIKNLLKEPETYRFKL</sequence>